<reference evidence="2 3" key="1">
    <citation type="submission" date="2015-12" db="EMBL/GenBank/DDBJ databases">
        <title>Complete genome of Roseateles depolymerans KCTC 42856.</title>
        <authorList>
            <person name="Kim K.M."/>
        </authorList>
    </citation>
    <scope>NUCLEOTIDE SEQUENCE [LARGE SCALE GENOMIC DNA]</scope>
    <source>
        <strain evidence="2 3">KCTC 42856</strain>
    </source>
</reference>
<dbReference type="RefSeq" id="WP_058935419.1">
    <property type="nucleotide sequence ID" value="NZ_CP013729.1"/>
</dbReference>
<gene>
    <name evidence="2" type="ORF">RD2015_2808</name>
</gene>
<dbReference type="Pfam" id="PF00072">
    <property type="entry name" value="Response_reg"/>
    <property type="match status" value="1"/>
</dbReference>
<keyword evidence="1" id="KW-0597">Phosphoprotein</keyword>
<dbReference type="STRING" id="76731.RD2015_2808"/>
<dbReference type="PANTHER" id="PTHR44591">
    <property type="entry name" value="STRESS RESPONSE REGULATOR PROTEIN 1"/>
    <property type="match status" value="1"/>
</dbReference>
<dbReference type="EMBL" id="CP013729">
    <property type="protein sequence ID" value="ALV07273.1"/>
    <property type="molecule type" value="Genomic_DNA"/>
</dbReference>
<dbReference type="AlphaFoldDB" id="A0A0U3MFX2"/>
<dbReference type="PROSITE" id="PS50110">
    <property type="entry name" value="RESPONSE_REGULATORY"/>
    <property type="match status" value="1"/>
</dbReference>
<dbReference type="InterPro" id="IPR011006">
    <property type="entry name" value="CheY-like_superfamily"/>
</dbReference>
<protein>
    <submittedName>
        <fullName evidence="2">Uncharacterized protein</fullName>
    </submittedName>
</protein>
<keyword evidence="3" id="KW-1185">Reference proteome</keyword>
<dbReference type="KEGG" id="rdp:RD2015_2808"/>
<dbReference type="OrthoDB" id="7187989at2"/>
<dbReference type="Proteomes" id="UP000060699">
    <property type="component" value="Chromosome"/>
</dbReference>
<dbReference type="InterPro" id="IPR001789">
    <property type="entry name" value="Sig_transdc_resp-reg_receiver"/>
</dbReference>
<evidence type="ECO:0000313" key="2">
    <source>
        <dbReference type="EMBL" id="ALV07273.1"/>
    </source>
</evidence>
<evidence type="ECO:0000313" key="3">
    <source>
        <dbReference type="Proteomes" id="UP000060699"/>
    </source>
</evidence>
<evidence type="ECO:0000256" key="1">
    <source>
        <dbReference type="ARBA" id="ARBA00022553"/>
    </source>
</evidence>
<dbReference type="InterPro" id="IPR050595">
    <property type="entry name" value="Bact_response_regulator"/>
</dbReference>
<accession>A0A0U3MFX2</accession>
<dbReference type="SMART" id="SM00448">
    <property type="entry name" value="REC"/>
    <property type="match status" value="1"/>
</dbReference>
<organism evidence="2 3">
    <name type="scientific">Roseateles depolymerans</name>
    <dbReference type="NCBI Taxonomy" id="76731"/>
    <lineage>
        <taxon>Bacteria</taxon>
        <taxon>Pseudomonadati</taxon>
        <taxon>Pseudomonadota</taxon>
        <taxon>Betaproteobacteria</taxon>
        <taxon>Burkholderiales</taxon>
        <taxon>Sphaerotilaceae</taxon>
        <taxon>Roseateles</taxon>
    </lineage>
</organism>
<sequence length="119" mass="12854">MPYAVLVDDNLESSETLSILLEMEGYETAMAASLKEARERIAQRVPDVMVLDRTLPDGQGMDFITEALSHGPITLVLLTGLSDPADAKEALRRGAAAYLVKPATIEELKAVLDKAAQKV</sequence>
<dbReference type="Gene3D" id="3.40.50.2300">
    <property type="match status" value="1"/>
</dbReference>
<name>A0A0U3MFX2_9BURK</name>
<dbReference type="PANTHER" id="PTHR44591:SF3">
    <property type="entry name" value="RESPONSE REGULATORY DOMAIN-CONTAINING PROTEIN"/>
    <property type="match status" value="1"/>
</dbReference>
<dbReference type="GO" id="GO:0000160">
    <property type="term" value="P:phosphorelay signal transduction system"/>
    <property type="evidence" value="ECO:0007669"/>
    <property type="project" value="InterPro"/>
</dbReference>
<dbReference type="SUPFAM" id="SSF52172">
    <property type="entry name" value="CheY-like"/>
    <property type="match status" value="1"/>
</dbReference>
<proteinExistence type="predicted"/>
<dbReference type="CDD" id="cd00156">
    <property type="entry name" value="REC"/>
    <property type="match status" value="1"/>
</dbReference>